<dbReference type="SUPFAM" id="SSF81593">
    <property type="entry name" value="Nucleotidyltransferase substrate binding subunit/domain"/>
    <property type="match status" value="1"/>
</dbReference>
<dbReference type="HOGENOM" id="CLU_149754_0_0_2"/>
<dbReference type="RefSeq" id="WP_013335791.1">
    <property type="nucleotide sequence ID" value="NC_014537.1"/>
</dbReference>
<feature type="domain" description="HEPN" evidence="1">
    <location>
        <begin position="12"/>
        <end position="128"/>
    </location>
</feature>
<evidence type="ECO:0000259" key="1">
    <source>
        <dbReference type="PROSITE" id="PS50910"/>
    </source>
</evidence>
<dbReference type="Proteomes" id="UP000006681">
    <property type="component" value="Chromosome"/>
</dbReference>
<reference evidence="2 3" key="1">
    <citation type="journal article" date="2010" name="Stand. Genomic Sci.">
        <title>Complete genome sequence of Vulcanisaeta distributa type strain (IC-017).</title>
        <authorList>
            <person name="Mavromatis K."/>
            <person name="Sikorski J."/>
            <person name="Pabst E."/>
            <person name="Teshima H."/>
            <person name="Lapidus A."/>
            <person name="Lucas S."/>
            <person name="Nolan M."/>
            <person name="Glavina Del Rio T."/>
            <person name="Cheng J.F."/>
            <person name="Bruce D."/>
            <person name="Goodwin L."/>
            <person name="Pitluck S."/>
            <person name="Liolios K."/>
            <person name="Ivanova N."/>
            <person name="Mikhailova N."/>
            <person name="Pati A."/>
            <person name="Chen A."/>
            <person name="Palaniappan K."/>
            <person name="Land M."/>
            <person name="Hauser L."/>
            <person name="Chang Y.J."/>
            <person name="Jeffries C.D."/>
            <person name="Rohde M."/>
            <person name="Spring S."/>
            <person name="Goker M."/>
            <person name="Wirth R."/>
            <person name="Woyke T."/>
            <person name="Bristow J."/>
            <person name="Eisen J.A."/>
            <person name="Markowitz V."/>
            <person name="Hugenholtz P."/>
            <person name="Klenk H.P."/>
            <person name="Kyrpides N.C."/>
        </authorList>
    </citation>
    <scope>NUCLEOTIDE SEQUENCE [LARGE SCALE GENOMIC DNA]</scope>
    <source>
        <strain evidence="3">DSM 14429 / JCM 11212 / NBRC 100878 / IC-017</strain>
    </source>
</reference>
<gene>
    <name evidence="2" type="ordered locus">Vdis_0671</name>
</gene>
<dbReference type="PROSITE" id="PS50910">
    <property type="entry name" value="HEPN"/>
    <property type="match status" value="1"/>
</dbReference>
<dbReference type="OrthoDB" id="25605at2157"/>
<dbReference type="InterPro" id="IPR007842">
    <property type="entry name" value="HEPN_dom"/>
</dbReference>
<dbReference type="Gene3D" id="1.20.120.330">
    <property type="entry name" value="Nucleotidyltransferases domain 2"/>
    <property type="match status" value="1"/>
</dbReference>
<sequence length="144" mass="16075">MYDPIDEVNYRYRLAINYLREANEAFSRGDWRGTVAAAQLSAENAAKAVIAIYRIPSWSHDPSGELEDVMANLPRNLTELVSELAVIVRRLAPEHGRSTYGEPERGLTPWEIYSRGDAEAALGMARRAVDIMRAVLKSLGLEIS</sequence>
<dbReference type="STRING" id="572478.Vdis_0671"/>
<evidence type="ECO:0000313" key="2">
    <source>
        <dbReference type="EMBL" id="ADN50066.1"/>
    </source>
</evidence>
<name>E1QN96_VULDI</name>
<dbReference type="AlphaFoldDB" id="E1QN96"/>
<reference evidence="3" key="2">
    <citation type="journal article" date="2010" name="Stand. Genomic Sci.">
        <title>Complete genome sequence of Vulcanisaeta distributa type strain (IC-017T).</title>
        <authorList>
            <person name="Mavromatis K."/>
            <person name="Sikorski J."/>
            <person name="Pabst E."/>
            <person name="Teshima H."/>
            <person name="Lapidus A."/>
            <person name="Lucas S."/>
            <person name="Nolan M."/>
            <person name="Glavina Del Rio T."/>
            <person name="Cheng J."/>
            <person name="Bruce D."/>
            <person name="Goodwin L."/>
            <person name="Pitluck S."/>
            <person name="Liolios K."/>
            <person name="Ivanova N."/>
            <person name="Mikhailova N."/>
            <person name="Pati A."/>
            <person name="Chen A."/>
            <person name="Palaniappan K."/>
            <person name="Land M."/>
            <person name="Hauser L."/>
            <person name="Chang Y."/>
            <person name="Jeffries C."/>
            <person name="Rohde M."/>
            <person name="Spring S."/>
            <person name="Goker M."/>
            <person name="Wirth R."/>
            <person name="Woyke T."/>
            <person name="Bristow J."/>
            <person name="Eisen J."/>
            <person name="Markowitz V."/>
            <person name="Hugenholtz P."/>
            <person name="Klenk H."/>
            <person name="Kyrpides N."/>
        </authorList>
    </citation>
    <scope>NUCLEOTIDE SEQUENCE [LARGE SCALE GENOMIC DNA]</scope>
    <source>
        <strain evidence="3">DSM 14429 / JCM 11212 / NBRC 100878 / IC-017</strain>
    </source>
</reference>
<dbReference type="EMBL" id="CP002100">
    <property type="protein sequence ID" value="ADN50066.1"/>
    <property type="molecule type" value="Genomic_DNA"/>
</dbReference>
<organism evidence="2 3">
    <name type="scientific">Vulcanisaeta distributa (strain DSM 14429 / JCM 11212 / NBRC 100878 / IC-017)</name>
    <dbReference type="NCBI Taxonomy" id="572478"/>
    <lineage>
        <taxon>Archaea</taxon>
        <taxon>Thermoproteota</taxon>
        <taxon>Thermoprotei</taxon>
        <taxon>Thermoproteales</taxon>
        <taxon>Thermoproteaceae</taxon>
        <taxon>Vulcanisaeta</taxon>
    </lineage>
</organism>
<proteinExistence type="predicted"/>
<evidence type="ECO:0000313" key="3">
    <source>
        <dbReference type="Proteomes" id="UP000006681"/>
    </source>
</evidence>
<dbReference type="eggNOG" id="arCOG01192">
    <property type="taxonomic scope" value="Archaea"/>
</dbReference>
<accession>E1QN96</accession>
<keyword evidence="3" id="KW-1185">Reference proteome</keyword>
<dbReference type="Pfam" id="PF05168">
    <property type="entry name" value="HEPN"/>
    <property type="match status" value="1"/>
</dbReference>
<dbReference type="KEGG" id="vdi:Vdis_0671"/>
<protein>
    <submittedName>
        <fullName evidence="2">HEPN domain protein</fullName>
    </submittedName>
</protein>
<dbReference type="GeneID" id="9751594"/>